<dbReference type="PANTHER" id="PTHR40621:SF11">
    <property type="entry name" value="TRANSCRIPTION FACTOR KAPC-RELATED"/>
    <property type="match status" value="1"/>
</dbReference>
<keyword evidence="3" id="KW-0805">Transcription regulation</keyword>
<dbReference type="InterPro" id="IPR046347">
    <property type="entry name" value="bZIP_sf"/>
</dbReference>
<evidence type="ECO:0000313" key="8">
    <source>
        <dbReference type="EMBL" id="CAG8962263.1"/>
    </source>
</evidence>
<dbReference type="GO" id="GO:0000976">
    <property type="term" value="F:transcription cis-regulatory region binding"/>
    <property type="evidence" value="ECO:0007669"/>
    <property type="project" value="InterPro"/>
</dbReference>
<dbReference type="OrthoDB" id="5218140at2759"/>
<dbReference type="PANTHER" id="PTHR40621">
    <property type="entry name" value="TRANSCRIPTION FACTOR KAPC-RELATED"/>
    <property type="match status" value="1"/>
</dbReference>
<evidence type="ECO:0008006" key="10">
    <source>
        <dbReference type="Google" id="ProtNLM"/>
    </source>
</evidence>
<evidence type="ECO:0000256" key="4">
    <source>
        <dbReference type="ARBA" id="ARBA00023125"/>
    </source>
</evidence>
<evidence type="ECO:0000256" key="2">
    <source>
        <dbReference type="ARBA" id="ARBA00007163"/>
    </source>
</evidence>
<keyword evidence="4" id="KW-0238">DNA-binding</keyword>
<sequence>MNSEAGNAAASRPVSVWQQAGRKFKFVSSNKEAEGQGEDVGEKEEDIATAALSAKQKRRAQVRKAQKEHRERKANYAKHLEQDIIDLRSLIAKAEADALLTQQENNAVRRALLQAQIPISLPQQPSQNTGLDQPFTFNPEGPLEPPPLNINAGAMKPSSGTQGMQWFPSEGSLKVSTFFDQDLSKTILKVSPRDNKPKQMEGGQGQGTAEFDAFLENILKEMELEGESRSLATSLPQRMRWISRLRL</sequence>
<evidence type="ECO:0000256" key="3">
    <source>
        <dbReference type="ARBA" id="ARBA00023015"/>
    </source>
</evidence>
<keyword evidence="9" id="KW-1185">Reference proteome</keyword>
<feature type="compositionally biased region" description="Basic residues" evidence="7">
    <location>
        <begin position="55"/>
        <end position="67"/>
    </location>
</feature>
<dbReference type="Proteomes" id="UP000696280">
    <property type="component" value="Unassembled WGS sequence"/>
</dbReference>
<keyword evidence="5" id="KW-0804">Transcription</keyword>
<dbReference type="EMBL" id="CAJVRL010000127">
    <property type="protein sequence ID" value="CAG8962263.1"/>
    <property type="molecule type" value="Genomic_DNA"/>
</dbReference>
<dbReference type="GO" id="GO:0001228">
    <property type="term" value="F:DNA-binding transcription activator activity, RNA polymerase II-specific"/>
    <property type="evidence" value="ECO:0007669"/>
    <property type="project" value="TreeGrafter"/>
</dbReference>
<dbReference type="GO" id="GO:0090575">
    <property type="term" value="C:RNA polymerase II transcription regulator complex"/>
    <property type="evidence" value="ECO:0007669"/>
    <property type="project" value="TreeGrafter"/>
</dbReference>
<dbReference type="CDD" id="cd14688">
    <property type="entry name" value="bZIP_YAP"/>
    <property type="match status" value="1"/>
</dbReference>
<comment type="subcellular location">
    <subcellularLocation>
        <location evidence="1">Nucleus</location>
    </subcellularLocation>
</comment>
<protein>
    <recommendedName>
        <fullName evidence="10">BZIP domain-containing protein</fullName>
    </recommendedName>
</protein>
<dbReference type="InterPro" id="IPR050936">
    <property type="entry name" value="AP-1-like"/>
</dbReference>
<feature type="region of interest" description="Disordered" evidence="7">
    <location>
        <begin position="53"/>
        <end position="73"/>
    </location>
</feature>
<evidence type="ECO:0000256" key="1">
    <source>
        <dbReference type="ARBA" id="ARBA00004123"/>
    </source>
</evidence>
<name>A0A9N9LD32_9HELO</name>
<organism evidence="8 9">
    <name type="scientific">Hymenoscyphus fraxineus</name>
    <dbReference type="NCBI Taxonomy" id="746836"/>
    <lineage>
        <taxon>Eukaryota</taxon>
        <taxon>Fungi</taxon>
        <taxon>Dikarya</taxon>
        <taxon>Ascomycota</taxon>
        <taxon>Pezizomycotina</taxon>
        <taxon>Leotiomycetes</taxon>
        <taxon>Helotiales</taxon>
        <taxon>Helotiaceae</taxon>
        <taxon>Hymenoscyphus</taxon>
    </lineage>
</organism>
<evidence type="ECO:0000256" key="5">
    <source>
        <dbReference type="ARBA" id="ARBA00023163"/>
    </source>
</evidence>
<evidence type="ECO:0000313" key="9">
    <source>
        <dbReference type="Proteomes" id="UP000696280"/>
    </source>
</evidence>
<comment type="caution">
    <text evidence="8">The sequence shown here is derived from an EMBL/GenBank/DDBJ whole genome shotgun (WGS) entry which is preliminary data.</text>
</comment>
<evidence type="ECO:0000256" key="6">
    <source>
        <dbReference type="ARBA" id="ARBA00023242"/>
    </source>
</evidence>
<keyword evidence="6" id="KW-0539">Nucleus</keyword>
<proteinExistence type="inferred from homology"/>
<gene>
    <name evidence="8" type="ORF">HYFRA_00005318</name>
</gene>
<accession>A0A9N9LD32</accession>
<dbReference type="Gene3D" id="1.20.5.170">
    <property type="match status" value="1"/>
</dbReference>
<reference evidence="8" key="1">
    <citation type="submission" date="2021-07" db="EMBL/GenBank/DDBJ databases">
        <authorList>
            <person name="Durling M."/>
        </authorList>
    </citation>
    <scope>NUCLEOTIDE SEQUENCE</scope>
</reference>
<dbReference type="SUPFAM" id="SSF57959">
    <property type="entry name" value="Leucine zipper domain"/>
    <property type="match status" value="1"/>
</dbReference>
<dbReference type="AlphaFoldDB" id="A0A9N9LD32"/>
<comment type="similarity">
    <text evidence="2">Belongs to the bZIP family.</text>
</comment>
<evidence type="ECO:0000256" key="7">
    <source>
        <dbReference type="SAM" id="MobiDB-lite"/>
    </source>
</evidence>